<reference evidence="3" key="2">
    <citation type="journal article" date="2017" name="Nat. Plants">
        <title>The Aegilops tauschii genome reveals multiple impacts of transposons.</title>
        <authorList>
            <person name="Zhao G."/>
            <person name="Zou C."/>
            <person name="Li K."/>
            <person name="Wang K."/>
            <person name="Li T."/>
            <person name="Gao L."/>
            <person name="Zhang X."/>
            <person name="Wang H."/>
            <person name="Yang Z."/>
            <person name="Liu X."/>
            <person name="Jiang W."/>
            <person name="Mao L."/>
            <person name="Kong X."/>
            <person name="Jiao Y."/>
            <person name="Jia J."/>
        </authorList>
    </citation>
    <scope>NUCLEOTIDE SEQUENCE [LARGE SCALE GENOMIC DNA]</scope>
    <source>
        <strain evidence="3">cv. AL8/78</strain>
    </source>
</reference>
<reference evidence="2" key="3">
    <citation type="journal article" date="2017" name="Nature">
        <title>Genome sequence of the progenitor of the wheat D genome Aegilops tauschii.</title>
        <authorList>
            <person name="Luo M.C."/>
            <person name="Gu Y.Q."/>
            <person name="Puiu D."/>
            <person name="Wang H."/>
            <person name="Twardziok S.O."/>
            <person name="Deal K.R."/>
            <person name="Huo N."/>
            <person name="Zhu T."/>
            <person name="Wang L."/>
            <person name="Wang Y."/>
            <person name="McGuire P.E."/>
            <person name="Liu S."/>
            <person name="Long H."/>
            <person name="Ramasamy R.K."/>
            <person name="Rodriguez J.C."/>
            <person name="Van S.L."/>
            <person name="Yuan L."/>
            <person name="Wang Z."/>
            <person name="Xia Z."/>
            <person name="Xiao L."/>
            <person name="Anderson O.D."/>
            <person name="Ouyang S."/>
            <person name="Liang Y."/>
            <person name="Zimin A.V."/>
            <person name="Pertea G."/>
            <person name="Qi P."/>
            <person name="Bennetzen J.L."/>
            <person name="Dai X."/>
            <person name="Dawson M.W."/>
            <person name="Muller H.G."/>
            <person name="Kugler K."/>
            <person name="Rivarola-Duarte L."/>
            <person name="Spannagl M."/>
            <person name="Mayer K.F.X."/>
            <person name="Lu F.H."/>
            <person name="Bevan M.W."/>
            <person name="Leroy P."/>
            <person name="Li P."/>
            <person name="You F.M."/>
            <person name="Sun Q."/>
            <person name="Liu Z."/>
            <person name="Lyons E."/>
            <person name="Wicker T."/>
            <person name="Salzberg S.L."/>
            <person name="Devos K.M."/>
            <person name="Dvorak J."/>
        </authorList>
    </citation>
    <scope>NUCLEOTIDE SEQUENCE [LARGE SCALE GENOMIC DNA]</scope>
    <source>
        <strain evidence="2">cv. AL8/78</strain>
    </source>
</reference>
<reference evidence="3" key="1">
    <citation type="journal article" date="2014" name="Science">
        <title>Ancient hybridizations among the ancestral genomes of bread wheat.</title>
        <authorList>
            <consortium name="International Wheat Genome Sequencing Consortium,"/>
            <person name="Marcussen T."/>
            <person name="Sandve S.R."/>
            <person name="Heier L."/>
            <person name="Spannagl M."/>
            <person name="Pfeifer M."/>
            <person name="Jakobsen K.S."/>
            <person name="Wulff B.B."/>
            <person name="Steuernagel B."/>
            <person name="Mayer K.F."/>
            <person name="Olsen O.A."/>
        </authorList>
    </citation>
    <scope>NUCLEOTIDE SEQUENCE [LARGE SCALE GENOMIC DNA]</scope>
    <source>
        <strain evidence="3">cv. AL8/78</strain>
    </source>
</reference>
<keyword evidence="3" id="KW-1185">Reference proteome</keyword>
<reference evidence="2" key="4">
    <citation type="submission" date="2019-03" db="UniProtKB">
        <authorList>
            <consortium name="EnsemblPlants"/>
        </authorList>
    </citation>
    <scope>IDENTIFICATION</scope>
</reference>
<proteinExistence type="predicted"/>
<dbReference type="Proteomes" id="UP000015105">
    <property type="component" value="Chromosome 5D"/>
</dbReference>
<dbReference type="AlphaFoldDB" id="A0A453L8T1"/>
<evidence type="ECO:0000256" key="1">
    <source>
        <dbReference type="SAM" id="MobiDB-lite"/>
    </source>
</evidence>
<protein>
    <submittedName>
        <fullName evidence="2">Uncharacterized protein</fullName>
    </submittedName>
</protein>
<sequence length="185" mass="21056">CSDVWFRYSPPPRNPTPKKKQARRRRPEGDVSRERARASSDAATAKSGASRYQVRHVDEDLYKAPPPEPASHRRPRKVRTAPGKECLVTAGIGFFNFCRDCWSWPLFVWPAEVEHVDGMPGPQLMRRLLNPDGMLRPAFVFITSVHLPFLLDIQYCYTSVHFSLRVFCAYVLACGKMVTNSSKTS</sequence>
<reference evidence="2" key="5">
    <citation type="journal article" date="2021" name="G3 (Bethesda)">
        <title>Aegilops tauschii genome assembly Aet v5.0 features greater sequence contiguity and improved annotation.</title>
        <authorList>
            <person name="Wang L."/>
            <person name="Zhu T."/>
            <person name="Rodriguez J.C."/>
            <person name="Deal K.R."/>
            <person name="Dubcovsky J."/>
            <person name="McGuire P.E."/>
            <person name="Lux T."/>
            <person name="Spannagl M."/>
            <person name="Mayer K.F.X."/>
            <person name="Baldrich P."/>
            <person name="Meyers B.C."/>
            <person name="Huo N."/>
            <person name="Gu Y.Q."/>
            <person name="Zhou H."/>
            <person name="Devos K.M."/>
            <person name="Bennetzen J.L."/>
            <person name="Unver T."/>
            <person name="Budak H."/>
            <person name="Gulick P.J."/>
            <person name="Galiba G."/>
            <person name="Kalapos B."/>
            <person name="Nelson D.R."/>
            <person name="Li P."/>
            <person name="You F.M."/>
            <person name="Luo M.C."/>
            <person name="Dvorak J."/>
        </authorList>
    </citation>
    <scope>NUCLEOTIDE SEQUENCE [LARGE SCALE GENOMIC DNA]</scope>
    <source>
        <strain evidence="2">cv. AL8/78</strain>
    </source>
</reference>
<accession>A0A453L8T1</accession>
<dbReference type="EnsemblPlants" id="AET5Gv20673300.1">
    <property type="protein sequence ID" value="AET5Gv20673300.1"/>
    <property type="gene ID" value="AET5Gv20673300"/>
</dbReference>
<dbReference type="Gramene" id="AET5Gv20673300.1">
    <property type="protein sequence ID" value="AET5Gv20673300.1"/>
    <property type="gene ID" value="AET5Gv20673300"/>
</dbReference>
<organism evidence="2 3">
    <name type="scientific">Aegilops tauschii subsp. strangulata</name>
    <name type="common">Goatgrass</name>
    <dbReference type="NCBI Taxonomy" id="200361"/>
    <lineage>
        <taxon>Eukaryota</taxon>
        <taxon>Viridiplantae</taxon>
        <taxon>Streptophyta</taxon>
        <taxon>Embryophyta</taxon>
        <taxon>Tracheophyta</taxon>
        <taxon>Spermatophyta</taxon>
        <taxon>Magnoliopsida</taxon>
        <taxon>Liliopsida</taxon>
        <taxon>Poales</taxon>
        <taxon>Poaceae</taxon>
        <taxon>BOP clade</taxon>
        <taxon>Pooideae</taxon>
        <taxon>Triticodae</taxon>
        <taxon>Triticeae</taxon>
        <taxon>Triticinae</taxon>
        <taxon>Aegilops</taxon>
    </lineage>
</organism>
<evidence type="ECO:0000313" key="3">
    <source>
        <dbReference type="Proteomes" id="UP000015105"/>
    </source>
</evidence>
<feature type="region of interest" description="Disordered" evidence="1">
    <location>
        <begin position="1"/>
        <end position="52"/>
    </location>
</feature>
<dbReference type="PANTHER" id="PTHR33699">
    <property type="entry name" value="EXPRESSED PROTEIN"/>
    <property type="match status" value="1"/>
</dbReference>
<feature type="compositionally biased region" description="Basic residues" evidence="1">
    <location>
        <begin position="16"/>
        <end position="26"/>
    </location>
</feature>
<dbReference type="PANTHER" id="PTHR33699:SF17">
    <property type="entry name" value="RIN4 PATHOGENIC TYPE III EFFECTOR AVIRULENCE FACTOR AVR CLEAVAGE SITE DOMAIN-CONTAINING PROTEIN"/>
    <property type="match status" value="1"/>
</dbReference>
<name>A0A453L8T1_AEGTS</name>
<feature type="compositionally biased region" description="Basic and acidic residues" evidence="1">
    <location>
        <begin position="27"/>
        <end position="38"/>
    </location>
</feature>
<evidence type="ECO:0000313" key="2">
    <source>
        <dbReference type="EnsemblPlants" id="AET5Gv20673300.1"/>
    </source>
</evidence>
<dbReference type="STRING" id="200361.A0A453L8T1"/>